<dbReference type="RefSeq" id="WP_005617289.1">
    <property type="nucleotide sequence ID" value="NZ_CP015234.1"/>
</dbReference>
<proteinExistence type="predicted"/>
<dbReference type="KEGG" id="rmb:K529_022865"/>
<dbReference type="EMBL" id="CP015234">
    <property type="protein sequence ID" value="ANP43599.1"/>
    <property type="molecule type" value="Genomic_DNA"/>
</dbReference>
<organism evidence="1 2">
    <name type="scientific">Tritonibacter mobilis F1926</name>
    <dbReference type="NCBI Taxonomy" id="1265309"/>
    <lineage>
        <taxon>Bacteria</taxon>
        <taxon>Pseudomonadati</taxon>
        <taxon>Pseudomonadota</taxon>
        <taxon>Alphaproteobacteria</taxon>
        <taxon>Rhodobacterales</taxon>
        <taxon>Paracoccaceae</taxon>
        <taxon>Tritonibacter</taxon>
    </lineage>
</organism>
<evidence type="ECO:0000313" key="1">
    <source>
        <dbReference type="EMBL" id="ANP43599.1"/>
    </source>
</evidence>
<dbReference type="AlphaFoldDB" id="A0A1B1AAK4"/>
<dbReference type="GeneID" id="28252742"/>
<accession>A0A1B1AAK4</accession>
<evidence type="ECO:0008006" key="3">
    <source>
        <dbReference type="Google" id="ProtNLM"/>
    </source>
</evidence>
<dbReference type="Proteomes" id="UP000013243">
    <property type="component" value="Plasmid unnamed4"/>
</dbReference>
<dbReference type="InterPro" id="IPR027417">
    <property type="entry name" value="P-loop_NTPase"/>
</dbReference>
<gene>
    <name evidence="1" type="ORF">K529_022865</name>
</gene>
<protein>
    <recommendedName>
        <fullName evidence="3">Sulfotransferase family protein</fullName>
    </recommendedName>
</protein>
<name>A0A1B1AAK4_9RHOB</name>
<sequence>MIVFCIGDTRSGTTAIARCFRDAETFVNLGEVFYNSSDGAGHYMKRWEKTDPPSLEKFVEYLDFLRSDTEHLYWLDIKFHDLNRFDPLQRAVLGQPTMVQQIVKAGDPTVLIGRANPLLAANSALQAITSGTFHVAELDNLEDTPVESSIDRFKTVTAIRAALQRNAELRAVEEHLRMHPQLLRVDYEALFDCPEAEDNRAALGAWIGVETVSMPDLRKVSHGWPEWFDRDLAAQILQGTSGQWWVS</sequence>
<keyword evidence="1" id="KW-0614">Plasmid</keyword>
<evidence type="ECO:0000313" key="2">
    <source>
        <dbReference type="Proteomes" id="UP000013243"/>
    </source>
</evidence>
<geneLocation type="plasmid" evidence="1 2">
    <name>unnamed4</name>
</geneLocation>
<reference evidence="1 2" key="1">
    <citation type="journal article" date="2016" name="ISME J.">
        <title>Global occurrence and heterogeneity of the Roseobacter-clade species Ruegeria mobilis.</title>
        <authorList>
            <person name="Sonnenschein E."/>
            <person name="Gram L."/>
        </authorList>
    </citation>
    <scope>NUCLEOTIDE SEQUENCE [LARGE SCALE GENOMIC DNA]</scope>
    <source>
        <strain evidence="1 2">F1926</strain>
        <plasmid evidence="1 2">unnamed4</plasmid>
    </source>
</reference>
<dbReference type="OrthoDB" id="9980455at2"/>
<dbReference type="Gene3D" id="3.40.50.300">
    <property type="entry name" value="P-loop containing nucleotide triphosphate hydrolases"/>
    <property type="match status" value="1"/>
</dbReference>
<dbReference type="SUPFAM" id="SSF52540">
    <property type="entry name" value="P-loop containing nucleoside triphosphate hydrolases"/>
    <property type="match status" value="1"/>
</dbReference>